<dbReference type="AlphaFoldDB" id="A0A0V1LZN8"/>
<protein>
    <submittedName>
        <fullName evidence="1">Uncharacterized protein</fullName>
    </submittedName>
</protein>
<gene>
    <name evidence="1" type="ORF">T10_11049</name>
</gene>
<proteinExistence type="predicted"/>
<comment type="caution">
    <text evidence="1">The sequence shown here is derived from an EMBL/GenBank/DDBJ whole genome shotgun (WGS) entry which is preliminary data.</text>
</comment>
<name>A0A0V1LZN8_9BILA</name>
<dbReference type="EMBL" id="JYDO01000650">
    <property type="protein sequence ID" value="KRZ64936.1"/>
    <property type="molecule type" value="Genomic_DNA"/>
</dbReference>
<organism evidence="1 2">
    <name type="scientific">Trichinella papuae</name>
    <dbReference type="NCBI Taxonomy" id="268474"/>
    <lineage>
        <taxon>Eukaryota</taxon>
        <taxon>Metazoa</taxon>
        <taxon>Ecdysozoa</taxon>
        <taxon>Nematoda</taxon>
        <taxon>Enoplea</taxon>
        <taxon>Dorylaimia</taxon>
        <taxon>Trichinellida</taxon>
        <taxon>Trichinellidae</taxon>
        <taxon>Trichinella</taxon>
    </lineage>
</organism>
<reference evidence="1 2" key="1">
    <citation type="submission" date="2015-01" db="EMBL/GenBank/DDBJ databases">
        <title>Evolution of Trichinella species and genotypes.</title>
        <authorList>
            <person name="Korhonen P.K."/>
            <person name="Edoardo P."/>
            <person name="Giuseppe L.R."/>
            <person name="Gasser R.B."/>
        </authorList>
    </citation>
    <scope>NUCLEOTIDE SEQUENCE [LARGE SCALE GENOMIC DNA]</scope>
    <source>
        <strain evidence="1">ISS1980</strain>
    </source>
</reference>
<evidence type="ECO:0000313" key="1">
    <source>
        <dbReference type="EMBL" id="KRZ64936.1"/>
    </source>
</evidence>
<sequence length="205" mass="23406">MGKKIEGELVERKQLSCRQNVEEFWRRTRHVAKKCVQSYFGGKLPHARQNSAGLDFVERKRHGAGKKPPWLIGCKPPWSFKMEGVLVGKKRHWGTENVGEFLRRKRHVAENCSQTCLGEGAQGRTKFSWCGFWGRETARWRKEASKVVEVKAAPWSFAGENGTWLKNGCKVVWGKAAPGRTKFGGVDFVERKRHGAVKNPLKFVR</sequence>
<accession>A0A0V1LZN8</accession>
<evidence type="ECO:0000313" key="2">
    <source>
        <dbReference type="Proteomes" id="UP000054843"/>
    </source>
</evidence>
<keyword evidence="2" id="KW-1185">Reference proteome</keyword>
<dbReference type="Proteomes" id="UP000054843">
    <property type="component" value="Unassembled WGS sequence"/>
</dbReference>